<dbReference type="PANTHER" id="PTHR32347">
    <property type="entry name" value="EFFLUX SYSTEM COMPONENT YKNX-RELATED"/>
    <property type="match status" value="1"/>
</dbReference>
<keyword evidence="4" id="KW-0812">Transmembrane</keyword>
<organism evidence="6 7">
    <name type="scientific">Thiospirochaeta perfilievii</name>
    <dbReference type="NCBI Taxonomy" id="252967"/>
    <lineage>
        <taxon>Bacteria</taxon>
        <taxon>Pseudomonadati</taxon>
        <taxon>Spirochaetota</taxon>
        <taxon>Spirochaetia</taxon>
        <taxon>Spirochaetales</taxon>
        <taxon>Spirochaetaceae</taxon>
        <taxon>Thiospirochaeta</taxon>
    </lineage>
</organism>
<protein>
    <submittedName>
        <fullName evidence="6">HlyD family efflux transporter periplasmic adaptor subunit</fullName>
    </submittedName>
</protein>
<keyword evidence="4" id="KW-0472">Membrane</keyword>
<keyword evidence="2 3" id="KW-0175">Coiled coil</keyword>
<evidence type="ECO:0000256" key="4">
    <source>
        <dbReference type="SAM" id="Phobius"/>
    </source>
</evidence>
<dbReference type="Gene3D" id="2.40.30.170">
    <property type="match status" value="1"/>
</dbReference>
<feature type="transmembrane region" description="Helical" evidence="4">
    <location>
        <begin position="60"/>
        <end position="80"/>
    </location>
</feature>
<comment type="subcellular location">
    <subcellularLocation>
        <location evidence="1">Cell envelope</location>
    </subcellularLocation>
</comment>
<dbReference type="InterPro" id="IPR058637">
    <property type="entry name" value="YknX-like_C"/>
</dbReference>
<dbReference type="EMBL" id="CP035807">
    <property type="protein sequence ID" value="QEN03394.1"/>
    <property type="molecule type" value="Genomic_DNA"/>
</dbReference>
<reference evidence="6 7" key="2">
    <citation type="submission" date="2019-09" db="EMBL/GenBank/DDBJ databases">
        <title>Complete Genome Sequence and Methylome Analysis of free living Spirochaetas.</title>
        <authorList>
            <person name="Leshcheva N."/>
            <person name="Mikheeva N."/>
        </authorList>
    </citation>
    <scope>NUCLEOTIDE SEQUENCE [LARGE SCALE GENOMIC DNA]</scope>
    <source>
        <strain evidence="6 7">P</strain>
    </source>
</reference>
<feature type="coiled-coil region" evidence="3">
    <location>
        <begin position="150"/>
        <end position="279"/>
    </location>
</feature>
<evidence type="ECO:0000256" key="1">
    <source>
        <dbReference type="ARBA" id="ARBA00004196"/>
    </source>
</evidence>
<feature type="domain" description="YknX-like C-terminal permuted SH3-like" evidence="5">
    <location>
        <begin position="397"/>
        <end position="458"/>
    </location>
</feature>
<evidence type="ECO:0000313" key="6">
    <source>
        <dbReference type="EMBL" id="QEN03394.1"/>
    </source>
</evidence>
<proteinExistence type="predicted"/>
<reference evidence="6 7" key="1">
    <citation type="submission" date="2019-02" db="EMBL/GenBank/DDBJ databases">
        <authorList>
            <person name="Fomenkov A."/>
            <person name="Dubinina G."/>
            <person name="Grabovich M."/>
            <person name="Vincze T."/>
            <person name="Roberts R.J."/>
        </authorList>
    </citation>
    <scope>NUCLEOTIDE SEQUENCE [LARGE SCALE GENOMIC DNA]</scope>
    <source>
        <strain evidence="6 7">P</strain>
    </source>
</reference>
<evidence type="ECO:0000259" key="5">
    <source>
        <dbReference type="Pfam" id="PF25989"/>
    </source>
</evidence>
<dbReference type="PANTHER" id="PTHR32347:SF14">
    <property type="entry name" value="EFFLUX SYSTEM COMPONENT YKNX-RELATED"/>
    <property type="match status" value="1"/>
</dbReference>
<dbReference type="Gene3D" id="2.40.420.20">
    <property type="match status" value="1"/>
</dbReference>
<dbReference type="InterPro" id="IPR050465">
    <property type="entry name" value="UPF0194_transport"/>
</dbReference>
<dbReference type="GO" id="GO:0030313">
    <property type="term" value="C:cell envelope"/>
    <property type="evidence" value="ECO:0007669"/>
    <property type="project" value="UniProtKB-SubCell"/>
</dbReference>
<evidence type="ECO:0000256" key="3">
    <source>
        <dbReference type="SAM" id="Coils"/>
    </source>
</evidence>
<dbReference type="OrthoDB" id="1957187at2"/>
<keyword evidence="7" id="KW-1185">Reference proteome</keyword>
<dbReference type="AlphaFoldDB" id="A0A5C1Q9S3"/>
<gene>
    <name evidence="6" type="ORF">EW093_01300</name>
</gene>
<sequence length="466" mass="51033">MICSTLNTILHSLQFFYTVLTIGFPKRFIVASWRKEMVERKIIQVDDSAPLISKKKKRQAAIAFGIVAAIVAVIVVFIVAGTTQKIQTIGDYRVTKVTKGSLTTSTEASGTVVLPTQVSIVNMSEGYADKLNVSVGDSVTTDTVLAELDVPDLEKDKVDLENSLETQEIALEQVLVSNKYTIKELEISIKRVEADIIDAKEDLEKAKSLMSLKSSRESDYEDAFDKLTALEEQREDLELNLEKAKKEGELNVRSKETQIRQNELNLERLNEDIEDSKITSPINGSVLNISEKLSVPGSLISQSTELFTVANTDDVYIDLEVYEQYRSVLEVGNKMEVVISSTVIEAEIIQIGSVASVSSDSLSATIEVRAKPVGDVDLTVGASAAAEIPLGTKENALLLPRGSYLTSGNQAYLYVVEGDVAVKTKVTYGTISGDKVEILSGVEAGDQVIISSYQNFIDQEEIKLEK</sequence>
<evidence type="ECO:0000256" key="2">
    <source>
        <dbReference type="ARBA" id="ARBA00023054"/>
    </source>
</evidence>
<dbReference type="Proteomes" id="UP000323824">
    <property type="component" value="Chromosome"/>
</dbReference>
<dbReference type="Gene3D" id="1.10.287.470">
    <property type="entry name" value="Helix hairpin bin"/>
    <property type="match status" value="1"/>
</dbReference>
<dbReference type="SUPFAM" id="SSF111369">
    <property type="entry name" value="HlyD-like secretion proteins"/>
    <property type="match status" value="1"/>
</dbReference>
<evidence type="ECO:0000313" key="7">
    <source>
        <dbReference type="Proteomes" id="UP000323824"/>
    </source>
</evidence>
<name>A0A5C1Q9S3_9SPIO</name>
<keyword evidence="4" id="KW-1133">Transmembrane helix</keyword>
<accession>A0A5C1Q9S3</accession>
<dbReference type="KEGG" id="sper:EW093_01300"/>
<dbReference type="Pfam" id="PF25989">
    <property type="entry name" value="YknX_C"/>
    <property type="match status" value="1"/>
</dbReference>
<dbReference type="Gene3D" id="2.40.50.100">
    <property type="match status" value="1"/>
</dbReference>